<evidence type="ECO:0000313" key="1">
    <source>
        <dbReference type="EMBL" id="KUN32512.1"/>
    </source>
</evidence>
<evidence type="ECO:0000313" key="2">
    <source>
        <dbReference type="Proteomes" id="UP000053398"/>
    </source>
</evidence>
<sequence length="69" mass="7267">MSTTQARPESNPAGDELLAGVIARIGSWGALGVMRSAVELYGENGDPNDVLSDTQVEQLAALAKYFDQA</sequence>
<organism evidence="1 2">
    <name type="scientific">Streptomyces corchorusii</name>
    <name type="common">Streptomyces chibaensis</name>
    <dbReference type="NCBI Taxonomy" id="1903"/>
    <lineage>
        <taxon>Bacteria</taxon>
        <taxon>Bacillati</taxon>
        <taxon>Actinomycetota</taxon>
        <taxon>Actinomycetes</taxon>
        <taxon>Kitasatosporales</taxon>
        <taxon>Streptomycetaceae</taxon>
        <taxon>Streptomyces</taxon>
    </lineage>
</organism>
<dbReference type="EMBL" id="LMWP01000002">
    <property type="protein sequence ID" value="KUN32512.1"/>
    <property type="molecule type" value="Genomic_DNA"/>
</dbReference>
<dbReference type="RefSeq" id="WP_059261723.1">
    <property type="nucleotide sequence ID" value="NZ_KQ948351.1"/>
</dbReference>
<accession>A0A101QM77</accession>
<protein>
    <submittedName>
        <fullName evidence="1">Uncharacterized protein</fullName>
    </submittedName>
</protein>
<comment type="caution">
    <text evidence="1">The sequence shown here is derived from an EMBL/GenBank/DDBJ whole genome shotgun (WGS) entry which is preliminary data.</text>
</comment>
<proteinExistence type="predicted"/>
<gene>
    <name evidence="1" type="ORF">AQJ11_03015</name>
</gene>
<keyword evidence="2" id="KW-1185">Reference proteome</keyword>
<dbReference type="AlphaFoldDB" id="A0A101QM77"/>
<dbReference type="Proteomes" id="UP000053398">
    <property type="component" value="Unassembled WGS sequence"/>
</dbReference>
<reference evidence="1 2" key="1">
    <citation type="submission" date="2015-10" db="EMBL/GenBank/DDBJ databases">
        <title>Draft genome sequence of Streptomyces corchorusii DSM 40340, type strain for the species Streptomyces corchorusii.</title>
        <authorList>
            <person name="Ruckert C."/>
            <person name="Winkler A."/>
            <person name="Kalinowski J."/>
            <person name="Kampfer P."/>
            <person name="Glaeser S."/>
        </authorList>
    </citation>
    <scope>NUCLEOTIDE SEQUENCE [LARGE SCALE GENOMIC DNA]</scope>
    <source>
        <strain evidence="1 2">DSM 40340</strain>
    </source>
</reference>
<name>A0A101QM77_STRCK</name>